<sequence length="171" mass="18405">MEGSAAVTSPSIEVLEEIQRRVLWLSTRMIDHANRQDAGGIKVGGHQASCASMVSIMTALWFGHIGGEDKVAVKPHASPVYHAIKYLTGELDASYLTRLRERGGLQAYPSRTKDPDVSDFSTGSVGLGAVAPLFAAATRRYVDNHMGPRPPARFISVAGDAELDEGNIWEA</sequence>
<proteinExistence type="predicted"/>
<gene>
    <name evidence="1" type="ORF">MNBD_ACTINO02-883</name>
</gene>
<dbReference type="InterPro" id="IPR029061">
    <property type="entry name" value="THDP-binding"/>
</dbReference>
<dbReference type="PANTHER" id="PTHR43825">
    <property type="entry name" value="PYRUVATE DEHYDROGENASE E1 COMPONENT"/>
    <property type="match status" value="1"/>
</dbReference>
<dbReference type="PANTHER" id="PTHR43825:SF4">
    <property type="entry name" value="PYRUVATE DEHYDROGENASE E1 COMPONENT"/>
    <property type="match status" value="1"/>
</dbReference>
<dbReference type="AlphaFoldDB" id="A0A3B0T1S3"/>
<dbReference type="InterPro" id="IPR051157">
    <property type="entry name" value="PDH/Transketolase"/>
</dbReference>
<dbReference type="EMBL" id="UOEK01000461">
    <property type="protein sequence ID" value="VAW08382.1"/>
    <property type="molecule type" value="Genomic_DNA"/>
</dbReference>
<keyword evidence="1" id="KW-0670">Pyruvate</keyword>
<reference evidence="1" key="1">
    <citation type="submission" date="2018-06" db="EMBL/GenBank/DDBJ databases">
        <authorList>
            <person name="Zhirakovskaya E."/>
        </authorList>
    </citation>
    <scope>NUCLEOTIDE SEQUENCE</scope>
</reference>
<accession>A0A3B0T1S3</accession>
<protein>
    <submittedName>
        <fullName evidence="1">Pyruvate dehydrogenase E1 component like</fullName>
    </submittedName>
</protein>
<name>A0A3B0T1S3_9ZZZZ</name>
<dbReference type="SUPFAM" id="SSF52518">
    <property type="entry name" value="Thiamin diphosphate-binding fold (THDP-binding)"/>
    <property type="match status" value="1"/>
</dbReference>
<evidence type="ECO:0000313" key="1">
    <source>
        <dbReference type="EMBL" id="VAW08382.1"/>
    </source>
</evidence>
<organism evidence="1">
    <name type="scientific">hydrothermal vent metagenome</name>
    <dbReference type="NCBI Taxonomy" id="652676"/>
    <lineage>
        <taxon>unclassified sequences</taxon>
        <taxon>metagenomes</taxon>
        <taxon>ecological metagenomes</taxon>
    </lineage>
</organism>
<dbReference type="Gene3D" id="3.40.50.970">
    <property type="match status" value="1"/>
</dbReference>
<feature type="non-terminal residue" evidence="1">
    <location>
        <position position="171"/>
    </location>
</feature>